<protein>
    <submittedName>
        <fullName evidence="3">Secreted protein</fullName>
    </submittedName>
</protein>
<dbReference type="WBParaSite" id="L893_g25346.t1">
    <property type="protein sequence ID" value="L893_g25346.t1"/>
    <property type="gene ID" value="L893_g25346"/>
</dbReference>
<evidence type="ECO:0000256" key="1">
    <source>
        <dbReference type="SAM" id="SignalP"/>
    </source>
</evidence>
<feature type="chain" id="PRO_5009313289" evidence="1">
    <location>
        <begin position="17"/>
        <end position="213"/>
    </location>
</feature>
<sequence>MLLGLFPVFLLPSTLACGSSVNLEDTQIINDPTLSFMASPPVSWTYFPVITGAAGTAPVASWFPGQSETQADAFQAAQNDILAAVLEAFNSGNIRAEDVTTTVTYTPDMIMNCFLTVMPPVNSMLGRVAAGAVTDTAIVTGTNGATTAFTMCPPPANAMGLAPFQPYIKPVQVVIRGYSATRYRWRQIAANILSILNSRYRVLFRSEITVASS</sequence>
<evidence type="ECO:0000313" key="3">
    <source>
        <dbReference type="WBParaSite" id="L893_g25346.t1"/>
    </source>
</evidence>
<feature type="signal peptide" evidence="1">
    <location>
        <begin position="1"/>
        <end position="16"/>
    </location>
</feature>
<keyword evidence="2" id="KW-1185">Reference proteome</keyword>
<dbReference type="AlphaFoldDB" id="A0A1I7ZDN7"/>
<dbReference type="Proteomes" id="UP000095287">
    <property type="component" value="Unplaced"/>
</dbReference>
<organism evidence="2 3">
    <name type="scientific">Steinernema glaseri</name>
    <dbReference type="NCBI Taxonomy" id="37863"/>
    <lineage>
        <taxon>Eukaryota</taxon>
        <taxon>Metazoa</taxon>
        <taxon>Ecdysozoa</taxon>
        <taxon>Nematoda</taxon>
        <taxon>Chromadorea</taxon>
        <taxon>Rhabditida</taxon>
        <taxon>Tylenchina</taxon>
        <taxon>Panagrolaimomorpha</taxon>
        <taxon>Strongyloidoidea</taxon>
        <taxon>Steinernematidae</taxon>
        <taxon>Steinernema</taxon>
    </lineage>
</organism>
<reference evidence="3" key="1">
    <citation type="submission" date="2016-11" db="UniProtKB">
        <authorList>
            <consortium name="WormBaseParasite"/>
        </authorList>
    </citation>
    <scope>IDENTIFICATION</scope>
</reference>
<evidence type="ECO:0000313" key="2">
    <source>
        <dbReference type="Proteomes" id="UP000095287"/>
    </source>
</evidence>
<accession>A0A1I7ZDN7</accession>
<keyword evidence="1" id="KW-0732">Signal</keyword>
<proteinExistence type="predicted"/>
<name>A0A1I7ZDN7_9BILA</name>